<organism evidence="2 3">
    <name type="scientific">Triticum turgidum subsp. durum</name>
    <name type="common">Durum wheat</name>
    <name type="synonym">Triticum durum</name>
    <dbReference type="NCBI Taxonomy" id="4567"/>
    <lineage>
        <taxon>Eukaryota</taxon>
        <taxon>Viridiplantae</taxon>
        <taxon>Streptophyta</taxon>
        <taxon>Embryophyta</taxon>
        <taxon>Tracheophyta</taxon>
        <taxon>Spermatophyta</taxon>
        <taxon>Magnoliopsida</taxon>
        <taxon>Liliopsida</taxon>
        <taxon>Poales</taxon>
        <taxon>Poaceae</taxon>
        <taxon>BOP clade</taxon>
        <taxon>Pooideae</taxon>
        <taxon>Triticodae</taxon>
        <taxon>Triticeae</taxon>
        <taxon>Triticinae</taxon>
        <taxon>Triticum</taxon>
    </lineage>
</organism>
<keyword evidence="3" id="KW-1185">Reference proteome</keyword>
<name>A0A9R0Q4M8_TRITD</name>
<gene>
    <name evidence="2" type="ORF">TRITD_1Av1G059080</name>
</gene>
<feature type="region of interest" description="Disordered" evidence="1">
    <location>
        <begin position="124"/>
        <end position="143"/>
    </location>
</feature>
<evidence type="ECO:0000313" key="3">
    <source>
        <dbReference type="Proteomes" id="UP000324705"/>
    </source>
</evidence>
<evidence type="ECO:0000313" key="2">
    <source>
        <dbReference type="EMBL" id="VAH03238.1"/>
    </source>
</evidence>
<protein>
    <submittedName>
        <fullName evidence="2">Uncharacterized protein</fullName>
    </submittedName>
</protein>
<proteinExistence type="predicted"/>
<dbReference type="AlphaFoldDB" id="A0A9R0Q4M8"/>
<sequence length="143" mass="15920">MCKAKGLVCFPCVCSTWTDVQCLVKMVVATHDSTCTGVNAPLGRLPAPLHSGGWERRQTPKLRHRMTRRCVIEWPMVAVVNDVVPSRRASTEASTQGVLHAAARRTWMAVKRTRRRCDVDLSAPEEGRGCGRAQRGFSGRRFN</sequence>
<reference evidence="2 3" key="1">
    <citation type="submission" date="2017-09" db="EMBL/GenBank/DDBJ databases">
        <authorList>
            <consortium name="International Durum Wheat Genome Sequencing Consortium (IDWGSC)"/>
            <person name="Milanesi L."/>
        </authorList>
    </citation>
    <scope>NUCLEOTIDE SEQUENCE [LARGE SCALE GENOMIC DNA]</scope>
    <source>
        <strain evidence="3">cv. Svevo</strain>
    </source>
</reference>
<dbReference type="Proteomes" id="UP000324705">
    <property type="component" value="Chromosome 1A"/>
</dbReference>
<dbReference type="EMBL" id="LT934111">
    <property type="protein sequence ID" value="VAH03238.1"/>
    <property type="molecule type" value="Genomic_DNA"/>
</dbReference>
<accession>A0A9R0Q4M8</accession>
<dbReference type="Gramene" id="TRITD1Av1G059080.1">
    <property type="protein sequence ID" value="TRITD1Av1G059080.1"/>
    <property type="gene ID" value="TRITD1Av1G059080"/>
</dbReference>
<dbReference type="OMA" id="ARRTWMA"/>
<evidence type="ECO:0000256" key="1">
    <source>
        <dbReference type="SAM" id="MobiDB-lite"/>
    </source>
</evidence>